<sequence>MVKGRGHRECTFHRIAAEILLRIRTASIIDSPEPKDTRDDENCKQATKTKFVAANKSSQQTTDRISTMRCK</sequence>
<protein>
    <submittedName>
        <fullName evidence="1">Uncharacterized protein</fullName>
    </submittedName>
</protein>
<proteinExistence type="predicted"/>
<organism evidence="1 2">
    <name type="scientific">Steinernema carpocapsae</name>
    <name type="common">Entomopathogenic nematode</name>
    <dbReference type="NCBI Taxonomy" id="34508"/>
    <lineage>
        <taxon>Eukaryota</taxon>
        <taxon>Metazoa</taxon>
        <taxon>Ecdysozoa</taxon>
        <taxon>Nematoda</taxon>
        <taxon>Chromadorea</taxon>
        <taxon>Rhabditida</taxon>
        <taxon>Tylenchina</taxon>
        <taxon>Panagrolaimomorpha</taxon>
        <taxon>Strongyloidoidea</taxon>
        <taxon>Steinernematidae</taxon>
        <taxon>Steinernema</taxon>
    </lineage>
</organism>
<gene>
    <name evidence="1" type="ORF">L596_008324</name>
</gene>
<dbReference type="AlphaFoldDB" id="A0A4U5PCE6"/>
<accession>A0A4U5PCE6</accession>
<reference evidence="1 2" key="2">
    <citation type="journal article" date="2019" name="G3 (Bethesda)">
        <title>Hybrid Assembly of the Genome of the Entomopathogenic Nematode Steinernema carpocapsae Identifies the X-Chromosome.</title>
        <authorList>
            <person name="Serra L."/>
            <person name="Macchietto M."/>
            <person name="Macias-Munoz A."/>
            <person name="McGill C.J."/>
            <person name="Rodriguez I.M."/>
            <person name="Rodriguez B."/>
            <person name="Murad R."/>
            <person name="Mortazavi A."/>
        </authorList>
    </citation>
    <scope>NUCLEOTIDE SEQUENCE [LARGE SCALE GENOMIC DNA]</scope>
    <source>
        <strain evidence="1 2">ALL</strain>
    </source>
</reference>
<evidence type="ECO:0000313" key="1">
    <source>
        <dbReference type="EMBL" id="TKR93966.1"/>
    </source>
</evidence>
<name>A0A4U5PCE6_STECR</name>
<keyword evidence="2" id="KW-1185">Reference proteome</keyword>
<dbReference type="EMBL" id="AZBU02000002">
    <property type="protein sequence ID" value="TKR93966.1"/>
    <property type="molecule type" value="Genomic_DNA"/>
</dbReference>
<dbReference type="Proteomes" id="UP000298663">
    <property type="component" value="Unassembled WGS sequence"/>
</dbReference>
<reference evidence="1 2" key="1">
    <citation type="journal article" date="2015" name="Genome Biol.">
        <title>Comparative genomics of Steinernema reveals deeply conserved gene regulatory networks.</title>
        <authorList>
            <person name="Dillman A.R."/>
            <person name="Macchietto M."/>
            <person name="Porter C.F."/>
            <person name="Rogers A."/>
            <person name="Williams B."/>
            <person name="Antoshechkin I."/>
            <person name="Lee M.M."/>
            <person name="Goodwin Z."/>
            <person name="Lu X."/>
            <person name="Lewis E.E."/>
            <person name="Goodrich-Blair H."/>
            <person name="Stock S.P."/>
            <person name="Adams B.J."/>
            <person name="Sternberg P.W."/>
            <person name="Mortazavi A."/>
        </authorList>
    </citation>
    <scope>NUCLEOTIDE SEQUENCE [LARGE SCALE GENOMIC DNA]</scope>
    <source>
        <strain evidence="1 2">ALL</strain>
    </source>
</reference>
<comment type="caution">
    <text evidence="1">The sequence shown here is derived from an EMBL/GenBank/DDBJ whole genome shotgun (WGS) entry which is preliminary data.</text>
</comment>
<evidence type="ECO:0000313" key="2">
    <source>
        <dbReference type="Proteomes" id="UP000298663"/>
    </source>
</evidence>